<evidence type="ECO:0000313" key="3">
    <source>
        <dbReference type="Proteomes" id="UP001140091"/>
    </source>
</evidence>
<dbReference type="AlphaFoldDB" id="A0A9W8MAH2"/>
<protein>
    <submittedName>
        <fullName evidence="2">Uncharacterized protein</fullName>
    </submittedName>
</protein>
<evidence type="ECO:0000313" key="2">
    <source>
        <dbReference type="EMBL" id="KAJ2922657.1"/>
    </source>
</evidence>
<reference evidence="2" key="1">
    <citation type="submission" date="2022-06" db="EMBL/GenBank/DDBJ databases">
        <title>Genome Sequence of Candolleomyces eurysporus.</title>
        <authorList>
            <person name="Buettner E."/>
        </authorList>
    </citation>
    <scope>NUCLEOTIDE SEQUENCE</scope>
    <source>
        <strain evidence="2">VTCC 930004</strain>
    </source>
</reference>
<feature type="region of interest" description="Disordered" evidence="1">
    <location>
        <begin position="142"/>
        <end position="169"/>
    </location>
</feature>
<gene>
    <name evidence="2" type="ORF">H1R20_g14445</name>
</gene>
<sequence length="169" mass="18825">MFKYKGMLHYLDLADLLEENTKESAPENASESAPGEFPPENTPPKYDKDMVVQARAALNDLPFTSEEISDRSKADAFAKGAVIIQTSWFIIQFICRAAYGLGITELEVMTLAYAVLNAAMYAFWWNKPLDVQCPMVIPLSSTGGVNEDQEDRTSSKSDSDQERPVINCM</sequence>
<feature type="compositionally biased region" description="Basic and acidic residues" evidence="1">
    <location>
        <begin position="151"/>
        <end position="163"/>
    </location>
</feature>
<dbReference type="PANTHER" id="PTHR35043">
    <property type="entry name" value="TRANSCRIPTION FACTOR DOMAIN-CONTAINING PROTEIN"/>
    <property type="match status" value="1"/>
</dbReference>
<dbReference type="PANTHER" id="PTHR35043:SF7">
    <property type="entry name" value="TRANSCRIPTION FACTOR DOMAIN-CONTAINING PROTEIN"/>
    <property type="match status" value="1"/>
</dbReference>
<dbReference type="Proteomes" id="UP001140091">
    <property type="component" value="Unassembled WGS sequence"/>
</dbReference>
<feature type="region of interest" description="Disordered" evidence="1">
    <location>
        <begin position="21"/>
        <end position="43"/>
    </location>
</feature>
<comment type="caution">
    <text evidence="2">The sequence shown here is derived from an EMBL/GenBank/DDBJ whole genome shotgun (WGS) entry which is preliminary data.</text>
</comment>
<feature type="non-terminal residue" evidence="2">
    <location>
        <position position="169"/>
    </location>
</feature>
<keyword evidence="3" id="KW-1185">Reference proteome</keyword>
<accession>A0A9W8MAH2</accession>
<dbReference type="OrthoDB" id="3029001at2759"/>
<organism evidence="2 3">
    <name type="scientific">Candolleomyces eurysporus</name>
    <dbReference type="NCBI Taxonomy" id="2828524"/>
    <lineage>
        <taxon>Eukaryota</taxon>
        <taxon>Fungi</taxon>
        <taxon>Dikarya</taxon>
        <taxon>Basidiomycota</taxon>
        <taxon>Agaricomycotina</taxon>
        <taxon>Agaricomycetes</taxon>
        <taxon>Agaricomycetidae</taxon>
        <taxon>Agaricales</taxon>
        <taxon>Agaricineae</taxon>
        <taxon>Psathyrellaceae</taxon>
        <taxon>Candolleomyces</taxon>
    </lineage>
</organism>
<evidence type="ECO:0000256" key="1">
    <source>
        <dbReference type="SAM" id="MobiDB-lite"/>
    </source>
</evidence>
<name>A0A9W8MAH2_9AGAR</name>
<dbReference type="EMBL" id="JANBPK010001480">
    <property type="protein sequence ID" value="KAJ2922657.1"/>
    <property type="molecule type" value="Genomic_DNA"/>
</dbReference>
<proteinExistence type="predicted"/>